<evidence type="ECO:0000256" key="1">
    <source>
        <dbReference type="SAM" id="Phobius"/>
    </source>
</evidence>
<evidence type="ECO:0000313" key="3">
    <source>
        <dbReference type="Proteomes" id="UP000537718"/>
    </source>
</evidence>
<name>A0A7W9DMA9_9SPHI</name>
<reference evidence="2 3" key="1">
    <citation type="submission" date="2020-08" db="EMBL/GenBank/DDBJ databases">
        <title>Genomic Encyclopedia of Type Strains, Phase IV (KMG-V): Genome sequencing to study the core and pangenomes of soil and plant-associated prokaryotes.</title>
        <authorList>
            <person name="Whitman W."/>
        </authorList>
    </citation>
    <scope>NUCLEOTIDE SEQUENCE [LARGE SCALE GENOMIC DNA]</scope>
    <source>
        <strain evidence="2 3">MP7CTX6</strain>
    </source>
</reference>
<feature type="transmembrane region" description="Helical" evidence="1">
    <location>
        <begin position="6"/>
        <end position="26"/>
    </location>
</feature>
<dbReference type="AlphaFoldDB" id="A0A7W9DMA9"/>
<dbReference type="EMBL" id="JACHCF010000020">
    <property type="protein sequence ID" value="MBB5624216.1"/>
    <property type="molecule type" value="Genomic_DNA"/>
</dbReference>
<proteinExistence type="predicted"/>
<keyword evidence="1" id="KW-0472">Membrane</keyword>
<keyword evidence="1" id="KW-0812">Transmembrane</keyword>
<keyword evidence="1" id="KW-1133">Transmembrane helix</keyword>
<organism evidence="2 3">
    <name type="scientific">Pedobacter cryoconitis</name>
    <dbReference type="NCBI Taxonomy" id="188932"/>
    <lineage>
        <taxon>Bacteria</taxon>
        <taxon>Pseudomonadati</taxon>
        <taxon>Bacteroidota</taxon>
        <taxon>Sphingobacteriia</taxon>
        <taxon>Sphingobacteriales</taxon>
        <taxon>Sphingobacteriaceae</taxon>
        <taxon>Pedobacter</taxon>
    </lineage>
</organism>
<evidence type="ECO:0000313" key="2">
    <source>
        <dbReference type="EMBL" id="MBB5624216.1"/>
    </source>
</evidence>
<accession>A0A7W9DMA9</accession>
<comment type="caution">
    <text evidence="2">The sequence shown here is derived from an EMBL/GenBank/DDBJ whole genome shotgun (WGS) entry which is preliminary data.</text>
</comment>
<dbReference type="RefSeq" id="WP_183870263.1">
    <property type="nucleotide sequence ID" value="NZ_JACHCF010000020.1"/>
</dbReference>
<sequence length="56" mass="6081">MKSLFNISPFLLLLVPAFVMMILTIVTNNSHTDQASEVVKTTVTTSLDKASISIAK</sequence>
<gene>
    <name evidence="2" type="ORF">HDE69_005313</name>
</gene>
<dbReference type="Proteomes" id="UP000537718">
    <property type="component" value="Unassembled WGS sequence"/>
</dbReference>
<protein>
    <submittedName>
        <fullName evidence="2">Uncharacterized protein</fullName>
    </submittedName>
</protein>